<evidence type="ECO:0000256" key="6">
    <source>
        <dbReference type="HAMAP-Rule" id="MF_01930"/>
    </source>
</evidence>
<dbReference type="Pfam" id="PF00551">
    <property type="entry name" value="Formyl_trans_N"/>
    <property type="match status" value="1"/>
</dbReference>
<dbReference type="AlphaFoldDB" id="A0A084CNM4"/>
<dbReference type="InterPro" id="IPR004607">
    <property type="entry name" value="GART"/>
</dbReference>
<comment type="pathway">
    <text evidence="1 6">Purine metabolism; IMP biosynthesis via de novo pathway; N(2)-formyl-N(1)-(5-phospho-D-ribosyl)glycinamide from N(1)-(5-phospho-D-ribosyl)glycinamide (10-formyl THF route): step 1/1.</text>
</comment>
<sequence length="213" mass="24196">MKDVVVLISGNGSNLQAIINVLSNCVHKGRISAVFSDKASAYGLQRAKNAGIPSIFIDPDLFDTRDAFDSELMRQIDMFEPGLIVLAGYMRILNDKFVQHYWGRIMNIHPSLLPKYPGINTCQRAILSGDKQHGTSVHFVTEQLDKGPVILQARVPILKDDTIKTLSKRIQMQEYKIYPIVIKWFLEDRLKMRLKKVFLDEEQLGPHGYVGKL</sequence>
<dbReference type="HAMAP" id="MF_01930">
    <property type="entry name" value="PurN"/>
    <property type="match status" value="1"/>
</dbReference>
<evidence type="ECO:0000313" key="8">
    <source>
        <dbReference type="EMBL" id="KEY91403.1"/>
    </source>
</evidence>
<evidence type="ECO:0000256" key="3">
    <source>
        <dbReference type="ARBA" id="ARBA00022755"/>
    </source>
</evidence>
<feature type="binding site" evidence="6">
    <location>
        <position position="107"/>
    </location>
    <ligand>
        <name>(6R)-10-formyltetrahydrofolate</name>
        <dbReference type="ChEBI" id="CHEBI:195366"/>
    </ligand>
</feature>
<dbReference type="RefSeq" id="WP_034413725.1">
    <property type="nucleotide sequence ID" value="NZ_JGVK01000010.1"/>
</dbReference>
<dbReference type="PANTHER" id="PTHR43369:SF2">
    <property type="entry name" value="PHOSPHORIBOSYLGLYCINAMIDE FORMYLTRANSFERASE"/>
    <property type="match status" value="1"/>
</dbReference>
<evidence type="ECO:0000256" key="2">
    <source>
        <dbReference type="ARBA" id="ARBA00022679"/>
    </source>
</evidence>
<gene>
    <name evidence="6 8" type="primary">purN</name>
    <name evidence="8" type="ORF">CF67_18007</name>
</gene>
<dbReference type="SUPFAM" id="SSF53328">
    <property type="entry name" value="Formyltransferase"/>
    <property type="match status" value="1"/>
</dbReference>
<dbReference type="InterPro" id="IPR036477">
    <property type="entry name" value="Formyl_transf_N_sf"/>
</dbReference>
<dbReference type="EMBL" id="JGVK01000010">
    <property type="protein sequence ID" value="KEY91403.1"/>
    <property type="molecule type" value="Genomic_DNA"/>
</dbReference>
<reference evidence="8 9" key="1">
    <citation type="submission" date="2014-03" db="EMBL/GenBank/DDBJ databases">
        <title>Selection and divergence in the genomes of co-occurring obligate luminous symbionts with specific hosts.</title>
        <authorList>
            <person name="Hendry T.A."/>
            <person name="de Wet J.R."/>
            <person name="Dunlap P.V."/>
        </authorList>
    </citation>
    <scope>NUCLEOTIDE SEQUENCE [LARGE SCALE GENOMIC DNA]</scope>
    <source>
        <strain evidence="8 9">Ppalp.1</strain>
    </source>
</reference>
<dbReference type="GO" id="GO:0004644">
    <property type="term" value="F:phosphoribosylglycinamide formyltransferase activity"/>
    <property type="evidence" value="ECO:0007669"/>
    <property type="project" value="UniProtKB-UniRule"/>
</dbReference>
<name>A0A084CNM4_9GAMM</name>
<feature type="domain" description="Formyl transferase N-terminal" evidence="7">
    <location>
        <begin position="4"/>
        <end position="182"/>
    </location>
</feature>
<keyword evidence="2 6" id="KW-0808">Transferase</keyword>
<accession>A0A084CNM4</accession>
<proteinExistence type="inferred from homology"/>
<keyword evidence="9" id="KW-1185">Reference proteome</keyword>
<dbReference type="CDD" id="cd08645">
    <property type="entry name" value="FMT_core_GART"/>
    <property type="match status" value="1"/>
</dbReference>
<dbReference type="OrthoDB" id="9806170at2"/>
<evidence type="ECO:0000259" key="7">
    <source>
        <dbReference type="Pfam" id="PF00551"/>
    </source>
</evidence>
<dbReference type="Gene3D" id="3.40.50.170">
    <property type="entry name" value="Formyl transferase, N-terminal domain"/>
    <property type="match status" value="1"/>
</dbReference>
<feature type="site" description="Raises pKa of active site His" evidence="6">
    <location>
        <position position="145"/>
    </location>
</feature>
<dbReference type="eggNOG" id="COG0299">
    <property type="taxonomic scope" value="Bacteria"/>
</dbReference>
<dbReference type="NCBIfam" id="TIGR00639">
    <property type="entry name" value="PurN"/>
    <property type="match status" value="1"/>
</dbReference>
<evidence type="ECO:0000313" key="9">
    <source>
        <dbReference type="Proteomes" id="UP000053784"/>
    </source>
</evidence>
<protein>
    <recommendedName>
        <fullName evidence="6">Phosphoribosylglycinamide formyltransferase</fullName>
        <ecNumber evidence="6">2.1.2.2</ecNumber>
    </recommendedName>
    <alternativeName>
        <fullName evidence="6">5'-phosphoribosylglycinamide transformylase</fullName>
    </alternativeName>
    <alternativeName>
        <fullName evidence="6">GAR transformylase</fullName>
        <shortName evidence="6">GART</shortName>
    </alternativeName>
</protein>
<comment type="caution">
    <text evidence="8">The sequence shown here is derived from an EMBL/GenBank/DDBJ whole genome shotgun (WGS) entry which is preliminary data.</text>
</comment>
<evidence type="ECO:0000256" key="4">
    <source>
        <dbReference type="ARBA" id="ARBA00038440"/>
    </source>
</evidence>
<dbReference type="UniPathway" id="UPA00074">
    <property type="reaction ID" value="UER00126"/>
</dbReference>
<keyword evidence="3 6" id="KW-0658">Purine biosynthesis</keyword>
<dbReference type="GO" id="GO:0005829">
    <property type="term" value="C:cytosol"/>
    <property type="evidence" value="ECO:0007669"/>
    <property type="project" value="TreeGrafter"/>
</dbReference>
<feature type="binding site" evidence="6">
    <location>
        <position position="65"/>
    </location>
    <ligand>
        <name>(6R)-10-formyltetrahydrofolate</name>
        <dbReference type="ChEBI" id="CHEBI:195366"/>
    </ligand>
</feature>
<comment type="similarity">
    <text evidence="4 6">Belongs to the GART family.</text>
</comment>
<feature type="active site" description="Proton donor" evidence="6">
    <location>
        <position position="109"/>
    </location>
</feature>
<dbReference type="PANTHER" id="PTHR43369">
    <property type="entry name" value="PHOSPHORIBOSYLGLYCINAMIDE FORMYLTRANSFERASE"/>
    <property type="match status" value="1"/>
</dbReference>
<dbReference type="InterPro" id="IPR002376">
    <property type="entry name" value="Formyl_transf_N"/>
</dbReference>
<organism evidence="8 9">
    <name type="scientific">Candidatus Photodesmus blepharonis</name>
    <dbReference type="NCBI Taxonomy" id="1179155"/>
    <lineage>
        <taxon>Bacteria</taxon>
        <taxon>Pseudomonadati</taxon>
        <taxon>Pseudomonadota</taxon>
        <taxon>Gammaproteobacteria</taxon>
        <taxon>Vibrionales</taxon>
        <taxon>Vibrionaceae</taxon>
        <taxon>Candidatus Photodesmus</taxon>
    </lineage>
</organism>
<dbReference type="InterPro" id="IPR001555">
    <property type="entry name" value="GART_AS"/>
</dbReference>
<dbReference type="STRING" id="1179155.CF67_18007"/>
<comment type="catalytic activity">
    <reaction evidence="5 6">
        <text>N(1)-(5-phospho-beta-D-ribosyl)glycinamide + (6R)-10-formyltetrahydrofolate = N(2)-formyl-N(1)-(5-phospho-beta-D-ribosyl)glycinamide + (6S)-5,6,7,8-tetrahydrofolate + H(+)</text>
        <dbReference type="Rhea" id="RHEA:15053"/>
        <dbReference type="ChEBI" id="CHEBI:15378"/>
        <dbReference type="ChEBI" id="CHEBI:57453"/>
        <dbReference type="ChEBI" id="CHEBI:143788"/>
        <dbReference type="ChEBI" id="CHEBI:147286"/>
        <dbReference type="ChEBI" id="CHEBI:195366"/>
        <dbReference type="EC" id="2.1.2.2"/>
    </reaction>
</comment>
<dbReference type="PROSITE" id="PS00373">
    <property type="entry name" value="GART"/>
    <property type="match status" value="1"/>
</dbReference>
<feature type="binding site" evidence="6">
    <location>
        <begin position="12"/>
        <end position="14"/>
    </location>
    <ligand>
        <name>N(1)-(5-phospho-beta-D-ribosyl)glycinamide</name>
        <dbReference type="ChEBI" id="CHEBI:143788"/>
    </ligand>
</feature>
<comment type="function">
    <text evidence="6">Catalyzes the transfer of a formyl group from 10-formyltetrahydrofolate to 5-phospho-ribosyl-glycinamide (GAR), producing 5-phospho-ribosyl-N-formylglycinamide (FGAR) and tetrahydrofolate.</text>
</comment>
<evidence type="ECO:0000256" key="5">
    <source>
        <dbReference type="ARBA" id="ARBA00047664"/>
    </source>
</evidence>
<dbReference type="Proteomes" id="UP000053784">
    <property type="component" value="Unassembled WGS sequence"/>
</dbReference>
<dbReference type="GO" id="GO:0006189">
    <property type="term" value="P:'de novo' IMP biosynthetic process"/>
    <property type="evidence" value="ECO:0007669"/>
    <property type="project" value="UniProtKB-UniRule"/>
</dbReference>
<evidence type="ECO:0000256" key="1">
    <source>
        <dbReference type="ARBA" id="ARBA00005054"/>
    </source>
</evidence>
<dbReference type="EC" id="2.1.2.2" evidence="6"/>
<feature type="binding site" evidence="6">
    <location>
        <begin position="90"/>
        <end position="93"/>
    </location>
    <ligand>
        <name>(6R)-10-formyltetrahydrofolate</name>
        <dbReference type="ChEBI" id="CHEBI:195366"/>
    </ligand>
</feature>